<gene>
    <name evidence="2" type="ORF">BT96DRAFT_935681</name>
</gene>
<dbReference type="AlphaFoldDB" id="A0A6A4I713"/>
<sequence length="118" mass="13512">MLAMQIKINCHQIQALSKNFYQDMIHPILEGSHSHWVPTNSRALCCNTILYLLWKEFRFNPMHDELAKSSNGHGGRHKGSGGKKKAEQLLQHHKKSLEWQTSRATMSFGANVEKVKTN</sequence>
<dbReference type="EMBL" id="ML769416">
    <property type="protein sequence ID" value="KAE9404545.1"/>
    <property type="molecule type" value="Genomic_DNA"/>
</dbReference>
<proteinExistence type="predicted"/>
<dbReference type="Proteomes" id="UP000799118">
    <property type="component" value="Unassembled WGS sequence"/>
</dbReference>
<evidence type="ECO:0000256" key="1">
    <source>
        <dbReference type="SAM" id="MobiDB-lite"/>
    </source>
</evidence>
<accession>A0A6A4I713</accession>
<feature type="compositionally biased region" description="Basic residues" evidence="1">
    <location>
        <begin position="74"/>
        <end position="83"/>
    </location>
</feature>
<protein>
    <submittedName>
        <fullName evidence="2">Uncharacterized protein</fullName>
    </submittedName>
</protein>
<evidence type="ECO:0000313" key="3">
    <source>
        <dbReference type="Proteomes" id="UP000799118"/>
    </source>
</evidence>
<evidence type="ECO:0000313" key="2">
    <source>
        <dbReference type="EMBL" id="KAE9404545.1"/>
    </source>
</evidence>
<organism evidence="2 3">
    <name type="scientific">Gymnopus androsaceus JB14</name>
    <dbReference type="NCBI Taxonomy" id="1447944"/>
    <lineage>
        <taxon>Eukaryota</taxon>
        <taxon>Fungi</taxon>
        <taxon>Dikarya</taxon>
        <taxon>Basidiomycota</taxon>
        <taxon>Agaricomycotina</taxon>
        <taxon>Agaricomycetes</taxon>
        <taxon>Agaricomycetidae</taxon>
        <taxon>Agaricales</taxon>
        <taxon>Marasmiineae</taxon>
        <taxon>Omphalotaceae</taxon>
        <taxon>Gymnopus</taxon>
    </lineage>
</organism>
<feature type="region of interest" description="Disordered" evidence="1">
    <location>
        <begin position="65"/>
        <end position="94"/>
    </location>
</feature>
<keyword evidence="3" id="KW-1185">Reference proteome</keyword>
<reference evidence="2" key="1">
    <citation type="journal article" date="2019" name="Environ. Microbiol.">
        <title>Fungal ecological strategies reflected in gene transcription - a case study of two litter decomposers.</title>
        <authorList>
            <person name="Barbi F."/>
            <person name="Kohler A."/>
            <person name="Barry K."/>
            <person name="Baskaran P."/>
            <person name="Daum C."/>
            <person name="Fauchery L."/>
            <person name="Ihrmark K."/>
            <person name="Kuo A."/>
            <person name="LaButti K."/>
            <person name="Lipzen A."/>
            <person name="Morin E."/>
            <person name="Grigoriev I.V."/>
            <person name="Henrissat B."/>
            <person name="Lindahl B."/>
            <person name="Martin F."/>
        </authorList>
    </citation>
    <scope>NUCLEOTIDE SEQUENCE</scope>
    <source>
        <strain evidence="2">JB14</strain>
    </source>
</reference>
<name>A0A6A4I713_9AGAR</name>